<comment type="caution">
    <text evidence="1">The sequence shown here is derived from an EMBL/GenBank/DDBJ whole genome shotgun (WGS) entry which is preliminary data.</text>
</comment>
<protein>
    <submittedName>
        <fullName evidence="1">Uncharacterized protein</fullName>
    </submittedName>
</protein>
<keyword evidence="2" id="KW-1185">Reference proteome</keyword>
<proteinExistence type="predicted"/>
<dbReference type="EMBL" id="VEPZ02000830">
    <property type="protein sequence ID" value="KAE8717192.1"/>
    <property type="molecule type" value="Genomic_DNA"/>
</dbReference>
<dbReference type="Proteomes" id="UP000436088">
    <property type="component" value="Unassembled WGS sequence"/>
</dbReference>
<gene>
    <name evidence="1" type="ORF">F3Y22_tig00110057pilonHSYRG00187</name>
</gene>
<evidence type="ECO:0000313" key="2">
    <source>
        <dbReference type="Proteomes" id="UP000436088"/>
    </source>
</evidence>
<reference evidence="1" key="1">
    <citation type="submission" date="2019-09" db="EMBL/GenBank/DDBJ databases">
        <title>Draft genome information of white flower Hibiscus syriacus.</title>
        <authorList>
            <person name="Kim Y.-M."/>
        </authorList>
    </citation>
    <scope>NUCLEOTIDE SEQUENCE [LARGE SCALE GENOMIC DNA]</scope>
    <source>
        <strain evidence="1">YM2019G1</strain>
    </source>
</reference>
<organism evidence="1 2">
    <name type="scientific">Hibiscus syriacus</name>
    <name type="common">Rose of Sharon</name>
    <dbReference type="NCBI Taxonomy" id="106335"/>
    <lineage>
        <taxon>Eukaryota</taxon>
        <taxon>Viridiplantae</taxon>
        <taxon>Streptophyta</taxon>
        <taxon>Embryophyta</taxon>
        <taxon>Tracheophyta</taxon>
        <taxon>Spermatophyta</taxon>
        <taxon>Magnoliopsida</taxon>
        <taxon>eudicotyledons</taxon>
        <taxon>Gunneridae</taxon>
        <taxon>Pentapetalae</taxon>
        <taxon>rosids</taxon>
        <taxon>malvids</taxon>
        <taxon>Malvales</taxon>
        <taxon>Malvaceae</taxon>
        <taxon>Malvoideae</taxon>
        <taxon>Hibiscus</taxon>
    </lineage>
</organism>
<sequence length="184" mass="20818">MSLATNQDEFFNKLATNQDEIFNLANFNFKSNITATTVAFPVIVEIHRLMFYRHPCNSFPLSTISFMIPKIYVCLSTSCRAHASAISIKHVAYKHVDSLSLFISDYTIACRFIILNSNNKPMRIARSLLMIHRPKCPIASSLPKEDHPKRNMVRNMLAVGVATNEKLLNRVLGPEEREGFVSTA</sequence>
<name>A0A6A3BQ19_HIBSY</name>
<accession>A0A6A3BQ19</accession>
<evidence type="ECO:0000313" key="1">
    <source>
        <dbReference type="EMBL" id="KAE8717192.1"/>
    </source>
</evidence>
<dbReference type="AlphaFoldDB" id="A0A6A3BQ19"/>